<proteinExistence type="predicted"/>
<dbReference type="Proteomes" id="UP001176941">
    <property type="component" value="Chromosome 31"/>
</dbReference>
<evidence type="ECO:0000313" key="1">
    <source>
        <dbReference type="EMBL" id="CAI9171801.1"/>
    </source>
</evidence>
<reference evidence="1" key="1">
    <citation type="submission" date="2023-04" db="EMBL/GenBank/DDBJ databases">
        <authorList>
            <consortium name="ELIXIR-Norway"/>
        </authorList>
    </citation>
    <scope>NUCLEOTIDE SEQUENCE [LARGE SCALE GENOMIC DNA]</scope>
</reference>
<keyword evidence="2" id="KW-1185">Reference proteome</keyword>
<organism evidence="1 2">
    <name type="scientific">Rangifer tarandus platyrhynchus</name>
    <name type="common">Svalbard reindeer</name>
    <dbReference type="NCBI Taxonomy" id="3082113"/>
    <lineage>
        <taxon>Eukaryota</taxon>
        <taxon>Metazoa</taxon>
        <taxon>Chordata</taxon>
        <taxon>Craniata</taxon>
        <taxon>Vertebrata</taxon>
        <taxon>Euteleostomi</taxon>
        <taxon>Mammalia</taxon>
        <taxon>Eutheria</taxon>
        <taxon>Laurasiatheria</taxon>
        <taxon>Artiodactyla</taxon>
        <taxon>Ruminantia</taxon>
        <taxon>Pecora</taxon>
        <taxon>Cervidae</taxon>
        <taxon>Odocoileinae</taxon>
        <taxon>Rangifer</taxon>
    </lineage>
</organism>
<gene>
    <name evidence="1" type="ORF">MRATA1EN1_LOCUS20763</name>
</gene>
<sequence>MKPAYRAGEKPGQKGKAIPLWPRDHLGCSEISLGILAPEVLGVMHLSASSPVGASASERESWLGDWRLRRTSSVRVSPEPVPKEKLLLHSQLLWSMGTRETENTGVYEMLP</sequence>
<evidence type="ECO:0000313" key="2">
    <source>
        <dbReference type="Proteomes" id="UP001176941"/>
    </source>
</evidence>
<dbReference type="EMBL" id="OX459967">
    <property type="protein sequence ID" value="CAI9171801.1"/>
    <property type="molecule type" value="Genomic_DNA"/>
</dbReference>
<accession>A0ABN8ZFN5</accession>
<name>A0ABN8ZFN5_RANTA</name>
<protein>
    <submittedName>
        <fullName evidence="1">Uncharacterized protein</fullName>
    </submittedName>
</protein>